<dbReference type="InterPro" id="IPR007921">
    <property type="entry name" value="CHAP_dom"/>
</dbReference>
<dbReference type="InterPro" id="IPR052905">
    <property type="entry name" value="LD-transpeptidase_YkuD-like"/>
</dbReference>
<dbReference type="OrthoDB" id="9812962at2"/>
<dbReference type="InterPro" id="IPR036365">
    <property type="entry name" value="PGBD-like_sf"/>
</dbReference>
<evidence type="ECO:0000259" key="2">
    <source>
        <dbReference type="Pfam" id="PF05257"/>
    </source>
</evidence>
<evidence type="ECO:0000259" key="1">
    <source>
        <dbReference type="Pfam" id="PF01471"/>
    </source>
</evidence>
<proteinExistence type="predicted"/>
<sequence length="304" mass="32781">MLLQNGSTGDEVKDLQQRLISLGYSVGVYGADGSFGQGTYDAVVKFQSDHGLSVDGIVGPDTFRSINGAAGIELLRIGSIGERVAGIQQNLINKGYSVGVYGADGSFGQGTYDAVVKFQGDHGLSADGIVGPATWNALNGYSGWDSSVSGSDGVNKFIEVAKRELEKGFKEHLLSNGEGDNINPYGEWYGMNGEPWCAMFVSWCANKAGILGSVVPRYSYCETGANWYKSRGRYRTRFSNYIPKPGDVIFFTKASGFYYHTGIVIEYNSSNNIITTIEGNAGQAVSKRYYTLNHSDINGYGAND</sequence>
<dbReference type="AlphaFoldDB" id="A0A1I1ANV2"/>
<dbReference type="Gene3D" id="3.90.1720.10">
    <property type="entry name" value="endopeptidase domain like (from Nostoc punctiforme)"/>
    <property type="match status" value="1"/>
</dbReference>
<protein>
    <submittedName>
        <fullName evidence="3">Peptidoglycan-binding (PGRP) domain of peptidoglycan hydrolases-containing protein</fullName>
    </submittedName>
</protein>
<dbReference type="Pfam" id="PF05257">
    <property type="entry name" value="CHAP"/>
    <property type="match status" value="1"/>
</dbReference>
<keyword evidence="3" id="KW-0378">Hydrolase</keyword>
<dbReference type="PANTHER" id="PTHR41533">
    <property type="entry name" value="L,D-TRANSPEPTIDASE HI_1667-RELATED"/>
    <property type="match status" value="1"/>
</dbReference>
<feature type="domain" description="Peptidoglycan binding-like" evidence="1">
    <location>
        <begin position="81"/>
        <end position="138"/>
    </location>
</feature>
<feature type="domain" description="Peptidoglycan binding-like" evidence="1">
    <location>
        <begin position="8"/>
        <end position="64"/>
    </location>
</feature>
<reference evidence="3 4" key="1">
    <citation type="submission" date="2016-10" db="EMBL/GenBank/DDBJ databases">
        <authorList>
            <person name="de Groot N.N."/>
        </authorList>
    </citation>
    <scope>NUCLEOTIDE SEQUENCE [LARGE SCALE GENOMIC DNA]</scope>
    <source>
        <strain evidence="3 4">DSM 12271</strain>
    </source>
</reference>
<dbReference type="InterPro" id="IPR038765">
    <property type="entry name" value="Papain-like_cys_pep_sf"/>
</dbReference>
<dbReference type="InterPro" id="IPR036366">
    <property type="entry name" value="PGBDSf"/>
</dbReference>
<evidence type="ECO:0000313" key="4">
    <source>
        <dbReference type="Proteomes" id="UP000198619"/>
    </source>
</evidence>
<gene>
    <name evidence="3" type="ORF">SAMN04488528_103822</name>
</gene>
<dbReference type="Gene3D" id="1.10.101.10">
    <property type="entry name" value="PGBD-like superfamily/PGBD"/>
    <property type="match status" value="2"/>
</dbReference>
<accession>A0A1I1ANV2</accession>
<dbReference type="Pfam" id="PF01471">
    <property type="entry name" value="PG_binding_1"/>
    <property type="match status" value="2"/>
</dbReference>
<dbReference type="SUPFAM" id="SSF47090">
    <property type="entry name" value="PGBD-like"/>
    <property type="match status" value="2"/>
</dbReference>
<evidence type="ECO:0000313" key="3">
    <source>
        <dbReference type="EMBL" id="SFB38013.1"/>
    </source>
</evidence>
<dbReference type="EMBL" id="FOKI01000038">
    <property type="protein sequence ID" value="SFB38013.1"/>
    <property type="molecule type" value="Genomic_DNA"/>
</dbReference>
<name>A0A1I1ANV2_9CLOT</name>
<organism evidence="3 4">
    <name type="scientific">Clostridium frigidicarnis</name>
    <dbReference type="NCBI Taxonomy" id="84698"/>
    <lineage>
        <taxon>Bacteria</taxon>
        <taxon>Bacillati</taxon>
        <taxon>Bacillota</taxon>
        <taxon>Clostridia</taxon>
        <taxon>Eubacteriales</taxon>
        <taxon>Clostridiaceae</taxon>
        <taxon>Clostridium</taxon>
    </lineage>
</organism>
<dbReference type="STRING" id="84698.SAMN04488528_103822"/>
<dbReference type="Proteomes" id="UP000198619">
    <property type="component" value="Unassembled WGS sequence"/>
</dbReference>
<dbReference type="SUPFAM" id="SSF54001">
    <property type="entry name" value="Cysteine proteinases"/>
    <property type="match status" value="1"/>
</dbReference>
<feature type="domain" description="Peptidase C51" evidence="2">
    <location>
        <begin position="192"/>
        <end position="280"/>
    </location>
</feature>
<dbReference type="GO" id="GO:0016787">
    <property type="term" value="F:hydrolase activity"/>
    <property type="evidence" value="ECO:0007669"/>
    <property type="project" value="UniProtKB-KW"/>
</dbReference>
<dbReference type="PANTHER" id="PTHR41533:SF1">
    <property type="entry name" value="L,D-TRANSPEPTIDASE YCBB-RELATED"/>
    <property type="match status" value="1"/>
</dbReference>
<dbReference type="RefSeq" id="WP_090042759.1">
    <property type="nucleotide sequence ID" value="NZ_FOKI01000038.1"/>
</dbReference>
<keyword evidence="4" id="KW-1185">Reference proteome</keyword>
<dbReference type="InterPro" id="IPR002477">
    <property type="entry name" value="Peptidoglycan-bd-like"/>
</dbReference>